<dbReference type="Pfam" id="PF14542">
    <property type="entry name" value="Acetyltransf_CG"/>
    <property type="match status" value="1"/>
</dbReference>
<proteinExistence type="predicted"/>
<dbReference type="Gene3D" id="3.40.630.30">
    <property type="match status" value="1"/>
</dbReference>
<feature type="domain" description="N-acetyltransferase" evidence="1">
    <location>
        <begin position="8"/>
        <end position="95"/>
    </location>
</feature>
<dbReference type="SUPFAM" id="SSF55729">
    <property type="entry name" value="Acyl-CoA N-acyltransferases (Nat)"/>
    <property type="match status" value="1"/>
</dbReference>
<name>A0ABV8NJ84_9SPHI</name>
<keyword evidence="2" id="KW-0012">Acyltransferase</keyword>
<dbReference type="Proteomes" id="UP001595792">
    <property type="component" value="Unassembled WGS sequence"/>
</dbReference>
<dbReference type="PANTHER" id="PTHR31435">
    <property type="entry name" value="PROTEIN NATD1"/>
    <property type="match status" value="1"/>
</dbReference>
<reference evidence="3" key="1">
    <citation type="journal article" date="2019" name="Int. J. Syst. Evol. Microbiol.">
        <title>The Global Catalogue of Microorganisms (GCM) 10K type strain sequencing project: providing services to taxonomists for standard genome sequencing and annotation.</title>
        <authorList>
            <consortium name="The Broad Institute Genomics Platform"/>
            <consortium name="The Broad Institute Genome Sequencing Center for Infectious Disease"/>
            <person name="Wu L."/>
            <person name="Ma J."/>
        </authorList>
    </citation>
    <scope>NUCLEOTIDE SEQUENCE [LARGE SCALE GENOMIC DNA]</scope>
    <source>
        <strain evidence="3">CCM 8689</strain>
    </source>
</reference>
<dbReference type="EMBL" id="JBHSBY010000038">
    <property type="protein sequence ID" value="MFC4196796.1"/>
    <property type="molecule type" value="Genomic_DNA"/>
</dbReference>
<comment type="caution">
    <text evidence="2">The sequence shown here is derived from an EMBL/GenBank/DDBJ whole genome shotgun (WGS) entry which is preliminary data.</text>
</comment>
<gene>
    <name evidence="2" type="ORF">ACFOUY_08810</name>
</gene>
<dbReference type="InterPro" id="IPR045057">
    <property type="entry name" value="Gcn5-rel_NAT"/>
</dbReference>
<keyword evidence="3" id="KW-1185">Reference proteome</keyword>
<dbReference type="InterPro" id="IPR031165">
    <property type="entry name" value="GNAT_YJDJ"/>
</dbReference>
<sequence>MNEIKYEPGTGEPDAFNFYEDGRKIGVMNVETDGRDLTVLHTEVEKESNGKGYAGQLIQAMVDYARKKELKVIPLCPFVRAKFRKEPELYVDIWK</sequence>
<dbReference type="InterPro" id="IPR016181">
    <property type="entry name" value="Acyl_CoA_acyltransferase"/>
</dbReference>
<evidence type="ECO:0000313" key="3">
    <source>
        <dbReference type="Proteomes" id="UP001595792"/>
    </source>
</evidence>
<dbReference type="PANTHER" id="PTHR31435:SF10">
    <property type="entry name" value="BSR4717 PROTEIN"/>
    <property type="match status" value="1"/>
</dbReference>
<evidence type="ECO:0000313" key="2">
    <source>
        <dbReference type="EMBL" id="MFC4196796.1"/>
    </source>
</evidence>
<accession>A0ABV8NJ84</accession>
<dbReference type="RefSeq" id="WP_378960137.1">
    <property type="nucleotide sequence ID" value="NZ_JBHRXC010000016.1"/>
</dbReference>
<organism evidence="2 3">
    <name type="scientific">Pedobacter jamesrossensis</name>
    <dbReference type="NCBI Taxonomy" id="1908238"/>
    <lineage>
        <taxon>Bacteria</taxon>
        <taxon>Pseudomonadati</taxon>
        <taxon>Bacteroidota</taxon>
        <taxon>Sphingobacteriia</taxon>
        <taxon>Sphingobacteriales</taxon>
        <taxon>Sphingobacteriaceae</taxon>
        <taxon>Pedobacter</taxon>
    </lineage>
</organism>
<evidence type="ECO:0000259" key="1">
    <source>
        <dbReference type="PROSITE" id="PS51729"/>
    </source>
</evidence>
<dbReference type="CDD" id="cd04301">
    <property type="entry name" value="NAT_SF"/>
    <property type="match status" value="1"/>
</dbReference>
<dbReference type="PROSITE" id="PS51729">
    <property type="entry name" value="GNAT_YJDJ"/>
    <property type="match status" value="1"/>
</dbReference>
<dbReference type="EC" id="2.3.1.-" evidence="2"/>
<protein>
    <submittedName>
        <fullName evidence="2">GNAT family N-acetyltransferase</fullName>
        <ecNumber evidence="2">2.3.1.-</ecNumber>
    </submittedName>
</protein>
<dbReference type="GO" id="GO:0016746">
    <property type="term" value="F:acyltransferase activity"/>
    <property type="evidence" value="ECO:0007669"/>
    <property type="project" value="UniProtKB-KW"/>
</dbReference>
<keyword evidence="2" id="KW-0808">Transferase</keyword>